<keyword evidence="2" id="KW-1185">Reference proteome</keyword>
<name>A0A197JXQ8_9FUNG</name>
<dbReference type="Gene3D" id="1.25.40.10">
    <property type="entry name" value="Tetratricopeptide repeat domain"/>
    <property type="match status" value="1"/>
</dbReference>
<proteinExistence type="predicted"/>
<dbReference type="InterPro" id="IPR006597">
    <property type="entry name" value="Sel1-like"/>
</dbReference>
<dbReference type="InterPro" id="IPR011990">
    <property type="entry name" value="TPR-like_helical_dom_sf"/>
</dbReference>
<gene>
    <name evidence="1" type="ORF">K457DRAFT_1819813</name>
</gene>
<dbReference type="SMART" id="SM00671">
    <property type="entry name" value="SEL1"/>
    <property type="match status" value="2"/>
</dbReference>
<dbReference type="OrthoDB" id="2425131at2759"/>
<dbReference type="Proteomes" id="UP000078512">
    <property type="component" value="Unassembled WGS sequence"/>
</dbReference>
<reference evidence="1 2" key="1">
    <citation type="submission" date="2016-05" db="EMBL/GenBank/DDBJ databases">
        <title>Genome sequencing reveals origins of a unique bacterial endosymbiosis in the earliest lineages of terrestrial Fungi.</title>
        <authorList>
            <consortium name="DOE Joint Genome Institute"/>
            <person name="Uehling J."/>
            <person name="Gryganskyi A."/>
            <person name="Hameed K."/>
            <person name="Tschaplinski T."/>
            <person name="Misztal P."/>
            <person name="Wu S."/>
            <person name="Desiro A."/>
            <person name="Vande Pol N."/>
            <person name="Du Z.-Y."/>
            <person name="Zienkiewicz A."/>
            <person name="Zienkiewicz K."/>
            <person name="Morin E."/>
            <person name="Tisserant E."/>
            <person name="Splivallo R."/>
            <person name="Hainaut M."/>
            <person name="Henrissat B."/>
            <person name="Ohm R."/>
            <person name="Kuo A."/>
            <person name="Yan J."/>
            <person name="Lipzen A."/>
            <person name="Nolan M."/>
            <person name="Labutti K."/>
            <person name="Barry K."/>
            <person name="Goldstein A."/>
            <person name="Labbe J."/>
            <person name="Schadt C."/>
            <person name="Tuskan G."/>
            <person name="Grigoriev I."/>
            <person name="Martin F."/>
            <person name="Vilgalys R."/>
            <person name="Bonito G."/>
        </authorList>
    </citation>
    <scope>NUCLEOTIDE SEQUENCE [LARGE SCALE GENOMIC DNA]</scope>
    <source>
        <strain evidence="1 2">AG-77</strain>
    </source>
</reference>
<dbReference type="STRING" id="1314771.A0A197JXQ8"/>
<dbReference type="PANTHER" id="PTHR45011:SF1">
    <property type="entry name" value="DAP3-BINDING CELL DEATH ENHANCER 1"/>
    <property type="match status" value="1"/>
</dbReference>
<evidence type="ECO:0008006" key="3">
    <source>
        <dbReference type="Google" id="ProtNLM"/>
    </source>
</evidence>
<dbReference type="InterPro" id="IPR052748">
    <property type="entry name" value="ISR_Activator"/>
</dbReference>
<organism evidence="1 2">
    <name type="scientific">Linnemannia elongata AG-77</name>
    <dbReference type="NCBI Taxonomy" id="1314771"/>
    <lineage>
        <taxon>Eukaryota</taxon>
        <taxon>Fungi</taxon>
        <taxon>Fungi incertae sedis</taxon>
        <taxon>Mucoromycota</taxon>
        <taxon>Mortierellomycotina</taxon>
        <taxon>Mortierellomycetes</taxon>
        <taxon>Mortierellales</taxon>
        <taxon>Mortierellaceae</taxon>
        <taxon>Linnemannia</taxon>
    </lineage>
</organism>
<dbReference type="AlphaFoldDB" id="A0A197JXQ8"/>
<sequence length="117" mass="13146">MYEVGLEVGRDQEDAQDLYRRATDGGVSVAHFHVQWLTKLGSLERRELANDSVAISLYHRGAEQGHVAAQHCLARMYEIGRGVAKDKGQAIMWYSKASAQGHGDAMERMKHLQKHLD</sequence>
<accession>A0A197JXQ8</accession>
<evidence type="ECO:0000313" key="2">
    <source>
        <dbReference type="Proteomes" id="UP000078512"/>
    </source>
</evidence>
<dbReference type="Pfam" id="PF08238">
    <property type="entry name" value="Sel1"/>
    <property type="match status" value="3"/>
</dbReference>
<dbReference type="SUPFAM" id="SSF81901">
    <property type="entry name" value="HCP-like"/>
    <property type="match status" value="1"/>
</dbReference>
<dbReference type="EMBL" id="KV442043">
    <property type="protein sequence ID" value="OAQ29049.1"/>
    <property type="molecule type" value="Genomic_DNA"/>
</dbReference>
<dbReference type="PANTHER" id="PTHR45011">
    <property type="entry name" value="DAP3-BINDING CELL DEATH ENHANCER 1"/>
    <property type="match status" value="1"/>
</dbReference>
<protein>
    <recommendedName>
        <fullName evidence="3">HCP-like protein</fullName>
    </recommendedName>
</protein>
<evidence type="ECO:0000313" key="1">
    <source>
        <dbReference type="EMBL" id="OAQ29049.1"/>
    </source>
</evidence>